<keyword evidence="3" id="KW-1185">Reference proteome</keyword>
<feature type="compositionally biased region" description="Polar residues" evidence="1">
    <location>
        <begin position="729"/>
        <end position="739"/>
    </location>
</feature>
<feature type="compositionally biased region" description="Low complexity" evidence="1">
    <location>
        <begin position="33"/>
        <end position="47"/>
    </location>
</feature>
<evidence type="ECO:0000256" key="1">
    <source>
        <dbReference type="SAM" id="MobiDB-lite"/>
    </source>
</evidence>
<accession>A0ABR0SQV7</accession>
<dbReference type="EMBL" id="JAVFKD010000010">
    <property type="protein sequence ID" value="KAK5994488.1"/>
    <property type="molecule type" value="Genomic_DNA"/>
</dbReference>
<feature type="region of interest" description="Disordered" evidence="1">
    <location>
        <begin position="392"/>
        <end position="423"/>
    </location>
</feature>
<evidence type="ECO:0000313" key="2">
    <source>
        <dbReference type="EMBL" id="KAK5994488.1"/>
    </source>
</evidence>
<dbReference type="Proteomes" id="UP001338125">
    <property type="component" value="Unassembled WGS sequence"/>
</dbReference>
<evidence type="ECO:0000313" key="3">
    <source>
        <dbReference type="Proteomes" id="UP001338125"/>
    </source>
</evidence>
<gene>
    <name evidence="2" type="ORF">PT974_04965</name>
</gene>
<comment type="caution">
    <text evidence="2">The sequence shown here is derived from an EMBL/GenBank/DDBJ whole genome shotgun (WGS) entry which is preliminary data.</text>
</comment>
<feature type="region of interest" description="Disordered" evidence="1">
    <location>
        <begin position="1"/>
        <end position="86"/>
    </location>
</feature>
<proteinExistence type="predicted"/>
<reference evidence="2 3" key="1">
    <citation type="submission" date="2024-01" db="EMBL/GenBank/DDBJ databases">
        <title>Complete genome of Cladobotryum mycophilum ATHUM6906.</title>
        <authorList>
            <person name="Christinaki A.C."/>
            <person name="Myridakis A.I."/>
            <person name="Kouvelis V.N."/>
        </authorList>
    </citation>
    <scope>NUCLEOTIDE SEQUENCE [LARGE SCALE GENOMIC DNA]</scope>
    <source>
        <strain evidence="2 3">ATHUM6906</strain>
    </source>
</reference>
<feature type="compositionally biased region" description="Low complexity" evidence="1">
    <location>
        <begin position="760"/>
        <end position="771"/>
    </location>
</feature>
<name>A0ABR0SQV7_9HYPO</name>
<feature type="compositionally biased region" description="Polar residues" evidence="1">
    <location>
        <begin position="52"/>
        <end position="64"/>
    </location>
</feature>
<feature type="compositionally biased region" description="Polar residues" evidence="1">
    <location>
        <begin position="701"/>
        <end position="720"/>
    </location>
</feature>
<organism evidence="2 3">
    <name type="scientific">Cladobotryum mycophilum</name>
    <dbReference type="NCBI Taxonomy" id="491253"/>
    <lineage>
        <taxon>Eukaryota</taxon>
        <taxon>Fungi</taxon>
        <taxon>Dikarya</taxon>
        <taxon>Ascomycota</taxon>
        <taxon>Pezizomycotina</taxon>
        <taxon>Sordariomycetes</taxon>
        <taxon>Hypocreomycetidae</taxon>
        <taxon>Hypocreales</taxon>
        <taxon>Hypocreaceae</taxon>
        <taxon>Cladobotryum</taxon>
    </lineage>
</organism>
<feature type="compositionally biased region" description="Polar residues" evidence="1">
    <location>
        <begin position="1"/>
        <end position="12"/>
    </location>
</feature>
<feature type="compositionally biased region" description="Basic residues" evidence="1">
    <location>
        <begin position="409"/>
        <end position="420"/>
    </location>
</feature>
<protein>
    <submittedName>
        <fullName evidence="2">Uncharacterized protein</fullName>
    </submittedName>
</protein>
<feature type="region of interest" description="Disordered" evidence="1">
    <location>
        <begin position="701"/>
        <end position="743"/>
    </location>
</feature>
<feature type="region of interest" description="Disordered" evidence="1">
    <location>
        <begin position="755"/>
        <end position="795"/>
    </location>
</feature>
<sequence length="866" mass="96397">MEARPGSSQTLFSPARRRGGITKSSIRKPAPTPSSYASASTSVSTSPPRLPSATTSNQLNASSARQPPPLLQRPTLPRVNDARLNDASPSLGEAVLGLDVGMTATRASFVSLDWKGRTDVAPVIVSPEIPGEDASNSCDFPSLALPFRLGEPPEACLAYATNTHDLTLPLKMYCYFIRACQHYEDGDEKTLRAIRRRIPQLDTFWRHYEQCNEIQQTSITSHLQKIFKAHLKMVKDTSDLRASNKGLRITRLAITIPPNWDHWLEEMYIYPEGMVYESEAVGHWFLRLDTYKRERERIERFILGDFGGHTMNTCSFQIVRPNDENKFSFFAVREATCEHGGSELHATWVRDQVSKEVKKRHPYLSDEDSTTLVKNCMTYYRRYQRKSIDGKPFKVSGTIEDPEAESRPPAKRGVKRKRRGGGGDDRTKLEKIYILEHYATKFYEDAFKKPLGSLRREINRSSRETKNSAVMLSGGSFLNSHVRETAERLIHKAGLTFEDWVAKNGQAGFRSSIVSIGAALAVANSMTVQEFMQNALFAIDTGSKNMNLLVTLNSGRSQWVELDYTGKQPKQLLIACAPLAPSTTSSCVLRLKTYEFWNLGGGGDGDGDDDDGHHDWLVFEHARLVQGKPDEAAPPIRWPIYYDPGACVCFIDHDKNKVNDQAQRKANKWLHQRAAPTLERLQNFQRDPGSNLWEDRISRETATAATTNDGSTQDQGNSVGDNEADVPTTDDNSSQTAVDTETHEAQVVQAVQDTVSEAAPSDSSNPPQNNNRGLAPIADMSAHPPHETQTQAHQHAHINSRFTPIIETALTPNSLPPFSEISSTVPQLAASFNRFDGISSHWFDTPGDHTAPVGVSTWATPQQYVG</sequence>